<dbReference type="Gene3D" id="3.20.20.105">
    <property type="entry name" value="Queuine tRNA-ribosyltransferase-like"/>
    <property type="match status" value="1"/>
</dbReference>
<organism evidence="8 9">
    <name type="scientific">Cercophora scortea</name>
    <dbReference type="NCBI Taxonomy" id="314031"/>
    <lineage>
        <taxon>Eukaryota</taxon>
        <taxon>Fungi</taxon>
        <taxon>Dikarya</taxon>
        <taxon>Ascomycota</taxon>
        <taxon>Pezizomycotina</taxon>
        <taxon>Sordariomycetes</taxon>
        <taxon>Sordariomycetidae</taxon>
        <taxon>Sordariales</taxon>
        <taxon>Lasiosphaeriaceae</taxon>
        <taxon>Cercophora</taxon>
    </lineage>
</organism>
<comment type="subcellular location">
    <subcellularLocation>
        <location evidence="5">Cytoplasm</location>
    </subcellularLocation>
</comment>
<evidence type="ECO:0000256" key="1">
    <source>
        <dbReference type="ARBA" id="ARBA00022490"/>
    </source>
</evidence>
<dbReference type="EMBL" id="JAUEPO010000003">
    <property type="protein sequence ID" value="KAK3327361.1"/>
    <property type="molecule type" value="Genomic_DNA"/>
</dbReference>
<protein>
    <recommendedName>
        <fullName evidence="5">Queuine tRNA-ribosyltransferase accessory subunit 2</fullName>
    </recommendedName>
    <alternativeName>
        <fullName evidence="5">Queuine tRNA-ribosyltransferase domain-containing protein 1</fullName>
    </alternativeName>
</protein>
<gene>
    <name evidence="8" type="ORF">B0T19DRAFT_421560</name>
</gene>
<dbReference type="GO" id="GO:0046872">
    <property type="term" value="F:metal ion binding"/>
    <property type="evidence" value="ECO:0007669"/>
    <property type="project" value="UniProtKB-KW"/>
</dbReference>
<dbReference type="InterPro" id="IPR002616">
    <property type="entry name" value="tRNA_ribo_trans-like"/>
</dbReference>
<reference evidence="8" key="1">
    <citation type="journal article" date="2023" name="Mol. Phylogenet. Evol.">
        <title>Genome-scale phylogeny and comparative genomics of the fungal order Sordariales.</title>
        <authorList>
            <person name="Hensen N."/>
            <person name="Bonometti L."/>
            <person name="Westerberg I."/>
            <person name="Brannstrom I.O."/>
            <person name="Guillou S."/>
            <person name="Cros-Aarteil S."/>
            <person name="Calhoun S."/>
            <person name="Haridas S."/>
            <person name="Kuo A."/>
            <person name="Mondo S."/>
            <person name="Pangilinan J."/>
            <person name="Riley R."/>
            <person name="LaButti K."/>
            <person name="Andreopoulos B."/>
            <person name="Lipzen A."/>
            <person name="Chen C."/>
            <person name="Yan M."/>
            <person name="Daum C."/>
            <person name="Ng V."/>
            <person name="Clum A."/>
            <person name="Steindorff A."/>
            <person name="Ohm R.A."/>
            <person name="Martin F."/>
            <person name="Silar P."/>
            <person name="Natvig D.O."/>
            <person name="Lalanne C."/>
            <person name="Gautier V."/>
            <person name="Ament-Velasquez S.L."/>
            <person name="Kruys A."/>
            <person name="Hutchinson M.I."/>
            <person name="Powell A.J."/>
            <person name="Barry K."/>
            <person name="Miller A.N."/>
            <person name="Grigoriev I.V."/>
            <person name="Debuchy R."/>
            <person name="Gladieux P."/>
            <person name="Hiltunen Thoren M."/>
            <person name="Johannesson H."/>
        </authorList>
    </citation>
    <scope>NUCLEOTIDE SEQUENCE</scope>
    <source>
        <strain evidence="8">SMH4131-1</strain>
    </source>
</reference>
<dbReference type="HAMAP" id="MF_03043">
    <property type="entry name" value="QTRT2"/>
    <property type="match status" value="1"/>
</dbReference>
<feature type="region of interest" description="Disordered" evidence="6">
    <location>
        <begin position="419"/>
        <end position="518"/>
    </location>
</feature>
<dbReference type="GO" id="GO:0005737">
    <property type="term" value="C:cytoplasm"/>
    <property type="evidence" value="ECO:0007669"/>
    <property type="project" value="UniProtKB-SubCell"/>
</dbReference>
<dbReference type="Pfam" id="PF01702">
    <property type="entry name" value="TGT"/>
    <property type="match status" value="1"/>
</dbReference>
<dbReference type="SUPFAM" id="SSF51713">
    <property type="entry name" value="tRNA-guanine transglycosylase"/>
    <property type="match status" value="1"/>
</dbReference>
<comment type="similarity">
    <text evidence="5">Belongs to the queuine tRNA-ribosyltransferase family. QTRT2 subfamily.</text>
</comment>
<evidence type="ECO:0000256" key="5">
    <source>
        <dbReference type="HAMAP-Rule" id="MF_03043"/>
    </source>
</evidence>
<evidence type="ECO:0000256" key="3">
    <source>
        <dbReference type="ARBA" id="ARBA00022723"/>
    </source>
</evidence>
<name>A0AAE0MCD1_9PEZI</name>
<dbReference type="FunFam" id="3.20.20.105:FF:000007">
    <property type="entry name" value="Queuine tRNA-ribosyltransferase accessory subunit 2"/>
    <property type="match status" value="1"/>
</dbReference>
<sequence length="518" mass="55761">MTTDGDVPAAMTFELLKSVPASAAAAAAARLGRLALGGRKSVIDTPNYFAITSRGVVPHVSPDNVARHLKTGGAYMALEDFIERPQQNLERRPPIYDHPSPNGRPLHSFTALPTSLITVLSARRLPAVPAPLGNSNRSVSIFTSTGFQVLTTKDYQAAVEALRPDIAIPLADLTHKELTPTSKRALRMAERTDDWVREWFADQPDTNSPNPIATFAPVLPVSYSLQWEYIERLSEDLISHLSGLAIYDADILPDLTSSTSYGNLNLLPRLSVAVPASPHHMLRQVSLGMDLFTLPFLNAVSDAGIALTFSFPPPAQAPSSDILPLGIDMSSTEHQTSLAPLAANCTCYACTNHHAAYVQHLLSAREMLGWTLLQLHNHAVVAAFFAGVRRTLAQEDGEAAFEAARARFYAVYDPELPAGTGERPRARGYHFKSQGGEGKRNKPGWSKLDEAEAEAKAQATGARAGDVAGGEESKPDADVADALQRLLVSGGIDTPVTPPDADAEELCHKGFAEVDKQQ</sequence>
<evidence type="ECO:0000313" key="8">
    <source>
        <dbReference type="EMBL" id="KAK3327361.1"/>
    </source>
</evidence>
<accession>A0AAE0MCD1</accession>
<feature type="binding site" evidence="5">
    <location>
        <position position="347"/>
    </location>
    <ligand>
        <name>Zn(2+)</name>
        <dbReference type="ChEBI" id="CHEBI:29105"/>
    </ligand>
</feature>
<evidence type="ECO:0000259" key="7">
    <source>
        <dbReference type="Pfam" id="PF01702"/>
    </source>
</evidence>
<dbReference type="InterPro" id="IPR028592">
    <property type="entry name" value="QTRTD1"/>
</dbReference>
<proteinExistence type="inferred from homology"/>
<comment type="cofactor">
    <cofactor evidence="5">
        <name>Zn(2+)</name>
        <dbReference type="ChEBI" id="CHEBI:29105"/>
    </cofactor>
    <text evidence="5">Binds 1 zinc ion per subunit.</text>
</comment>
<feature type="domain" description="tRNA-guanine(15) transglycosylase-like" evidence="7">
    <location>
        <begin position="28"/>
        <end position="402"/>
    </location>
</feature>
<dbReference type="PANTHER" id="PTHR46064:SF1">
    <property type="entry name" value="QUEUINE TRNA-RIBOSYLTRANSFERASE ACCESSORY SUBUNIT 2"/>
    <property type="match status" value="1"/>
</dbReference>
<dbReference type="GO" id="GO:0006400">
    <property type="term" value="P:tRNA modification"/>
    <property type="evidence" value="ECO:0007669"/>
    <property type="project" value="InterPro"/>
</dbReference>
<feature type="compositionally biased region" description="Basic and acidic residues" evidence="6">
    <location>
        <begin position="505"/>
        <end position="518"/>
    </location>
</feature>
<dbReference type="Proteomes" id="UP001286456">
    <property type="component" value="Unassembled WGS sequence"/>
</dbReference>
<dbReference type="InterPro" id="IPR050852">
    <property type="entry name" value="Queuine_tRNA-ribosyltrfase"/>
</dbReference>
<feature type="binding site" evidence="5">
    <location>
        <position position="345"/>
    </location>
    <ligand>
        <name>Zn(2+)</name>
        <dbReference type="ChEBI" id="CHEBI:29105"/>
    </ligand>
</feature>
<keyword evidence="9" id="KW-1185">Reference proteome</keyword>
<dbReference type="InterPro" id="IPR036511">
    <property type="entry name" value="TGT-like_sf"/>
</dbReference>
<feature type="binding site" evidence="5">
    <location>
        <position position="350"/>
    </location>
    <ligand>
        <name>Zn(2+)</name>
        <dbReference type="ChEBI" id="CHEBI:29105"/>
    </ligand>
</feature>
<evidence type="ECO:0000256" key="4">
    <source>
        <dbReference type="ARBA" id="ARBA00022833"/>
    </source>
</evidence>
<keyword evidence="4 5" id="KW-0862">Zinc</keyword>
<evidence type="ECO:0000313" key="9">
    <source>
        <dbReference type="Proteomes" id="UP001286456"/>
    </source>
</evidence>
<dbReference type="PANTHER" id="PTHR46064">
    <property type="entry name" value="QUEUINE TRNA-RIBOSYLTRANSFERASE ACCESSORY SUBUNIT 2"/>
    <property type="match status" value="1"/>
</dbReference>
<comment type="function">
    <text evidence="5">Non-catalytic subunit of the queuine tRNA-ribosyltransferase (TGT) that catalyzes the base-exchange of a guanine (G) residue with queuine (Q) at position 34 (anticodon wobble position) in tRNAs with GU(N) anticodons (tRNA-Asp, -Asn, -His and -Tyr), resulting in the hypermodified nucleoside queuosine (7-(((4,5-cis-dihydroxy-2-cyclopenten-1-yl)amino)methyl)-7-deazaguanosine).</text>
</comment>
<keyword evidence="3 5" id="KW-0479">Metal-binding</keyword>
<feature type="binding site" evidence="5">
    <location>
        <position position="376"/>
    </location>
    <ligand>
        <name>Zn(2+)</name>
        <dbReference type="ChEBI" id="CHEBI:29105"/>
    </ligand>
</feature>
<keyword evidence="2 5" id="KW-0819">tRNA processing</keyword>
<reference evidence="8" key="2">
    <citation type="submission" date="2023-06" db="EMBL/GenBank/DDBJ databases">
        <authorList>
            <consortium name="Lawrence Berkeley National Laboratory"/>
            <person name="Haridas S."/>
            <person name="Hensen N."/>
            <person name="Bonometti L."/>
            <person name="Westerberg I."/>
            <person name="Brannstrom I.O."/>
            <person name="Guillou S."/>
            <person name="Cros-Aarteil S."/>
            <person name="Calhoun S."/>
            <person name="Kuo A."/>
            <person name="Mondo S."/>
            <person name="Pangilinan J."/>
            <person name="Riley R."/>
            <person name="Labutti K."/>
            <person name="Andreopoulos B."/>
            <person name="Lipzen A."/>
            <person name="Chen C."/>
            <person name="Yanf M."/>
            <person name="Daum C."/>
            <person name="Ng V."/>
            <person name="Clum A."/>
            <person name="Steindorff A."/>
            <person name="Ohm R."/>
            <person name="Martin F."/>
            <person name="Silar P."/>
            <person name="Natvig D."/>
            <person name="Lalanne C."/>
            <person name="Gautier V."/>
            <person name="Ament-Velasquez S.L."/>
            <person name="Kruys A."/>
            <person name="Hutchinson M.I."/>
            <person name="Powell A.J."/>
            <person name="Barry K."/>
            <person name="Miller A.N."/>
            <person name="Grigoriev I.V."/>
            <person name="Debuchy R."/>
            <person name="Gladieux P."/>
            <person name="Thoren M.H."/>
            <person name="Johannesson H."/>
        </authorList>
    </citation>
    <scope>NUCLEOTIDE SEQUENCE</scope>
    <source>
        <strain evidence="8">SMH4131-1</strain>
    </source>
</reference>
<comment type="caution">
    <text evidence="8">The sequence shown here is derived from an EMBL/GenBank/DDBJ whole genome shotgun (WGS) entry which is preliminary data.</text>
</comment>
<keyword evidence="1 5" id="KW-0963">Cytoplasm</keyword>
<evidence type="ECO:0000256" key="2">
    <source>
        <dbReference type="ARBA" id="ARBA00022694"/>
    </source>
</evidence>
<evidence type="ECO:0000256" key="6">
    <source>
        <dbReference type="SAM" id="MobiDB-lite"/>
    </source>
</evidence>
<comment type="subunit">
    <text evidence="5">Heterodimer of a catalytic subunit and an accessory subunit.</text>
</comment>
<dbReference type="AlphaFoldDB" id="A0AAE0MCD1"/>
<dbReference type="GO" id="GO:0008479">
    <property type="term" value="F:tRNA-guanosine(34) queuine transglycosylase activity"/>
    <property type="evidence" value="ECO:0007669"/>
    <property type="project" value="UniProtKB-UniRule"/>
</dbReference>